<evidence type="ECO:0000313" key="2">
    <source>
        <dbReference type="Proteomes" id="UP000789508"/>
    </source>
</evidence>
<reference evidence="1" key="1">
    <citation type="submission" date="2021-06" db="EMBL/GenBank/DDBJ databases">
        <authorList>
            <person name="Kallberg Y."/>
            <person name="Tangrot J."/>
            <person name="Rosling A."/>
        </authorList>
    </citation>
    <scope>NUCLEOTIDE SEQUENCE</scope>
    <source>
        <strain evidence="1">FL130A</strain>
    </source>
</reference>
<dbReference type="Gene3D" id="1.25.40.10">
    <property type="entry name" value="Tetratricopeptide repeat domain"/>
    <property type="match status" value="2"/>
</dbReference>
<comment type="caution">
    <text evidence="1">The sequence shown here is derived from an EMBL/GenBank/DDBJ whole genome shotgun (WGS) entry which is preliminary data.</text>
</comment>
<dbReference type="EMBL" id="CAJVPS010009249">
    <property type="protein sequence ID" value="CAG8648676.1"/>
    <property type="molecule type" value="Genomic_DNA"/>
</dbReference>
<organism evidence="1 2">
    <name type="scientific">Ambispora leptoticha</name>
    <dbReference type="NCBI Taxonomy" id="144679"/>
    <lineage>
        <taxon>Eukaryota</taxon>
        <taxon>Fungi</taxon>
        <taxon>Fungi incertae sedis</taxon>
        <taxon>Mucoromycota</taxon>
        <taxon>Glomeromycotina</taxon>
        <taxon>Glomeromycetes</taxon>
        <taxon>Archaeosporales</taxon>
        <taxon>Ambisporaceae</taxon>
        <taxon>Ambispora</taxon>
    </lineage>
</organism>
<gene>
    <name evidence="1" type="ORF">ALEPTO_LOCUS9942</name>
</gene>
<accession>A0A9N9DUM9</accession>
<evidence type="ECO:0000313" key="1">
    <source>
        <dbReference type="EMBL" id="CAG8648676.1"/>
    </source>
</evidence>
<dbReference type="InterPro" id="IPR011990">
    <property type="entry name" value="TPR-like_helical_dom_sf"/>
</dbReference>
<dbReference type="OrthoDB" id="10298735at2759"/>
<sequence length="257" mass="30115">MTIDDNKYIKICDSIFTKHWSLGFNNETMKFYPAKIPESPKYLCQNTEFPFSDEISDHDKHLIKHIKVLIDTETLNTGDDFDVAESIEKWCQKNEQTPEKIYQILKKNCLSSPAYWLCLLGFFEQCGLGTTGNLKNALRFYLIAAAGSDAFAANQVGFIHPWHEHNSDYRLKFYKKAADRDHVHGYLNLTNKYYFDKQYRKYFICFYRSACKGYLKGYEHVISCYLAGRGVNKDEHMAYRWKLRLRNAKKNVGENQG</sequence>
<dbReference type="SUPFAM" id="SSF81901">
    <property type="entry name" value="HCP-like"/>
    <property type="match status" value="1"/>
</dbReference>
<protein>
    <submittedName>
        <fullName evidence="1">4936_t:CDS:1</fullName>
    </submittedName>
</protein>
<dbReference type="Proteomes" id="UP000789508">
    <property type="component" value="Unassembled WGS sequence"/>
</dbReference>
<dbReference type="AlphaFoldDB" id="A0A9N9DUM9"/>
<keyword evidence="2" id="KW-1185">Reference proteome</keyword>
<proteinExistence type="predicted"/>
<name>A0A9N9DUM9_9GLOM</name>